<dbReference type="OrthoDB" id="9815825at2"/>
<evidence type="ECO:0000259" key="5">
    <source>
        <dbReference type="Pfam" id="PF22725"/>
    </source>
</evidence>
<dbReference type="STRING" id="474950.SAMN05421771_1786"/>
<dbReference type="SUPFAM" id="SSF51735">
    <property type="entry name" value="NAD(P)-binding Rossmann-fold domains"/>
    <property type="match status" value="1"/>
</dbReference>
<gene>
    <name evidence="6" type="ORF">SAMN05421771_1786</name>
</gene>
<dbReference type="InterPro" id="IPR036291">
    <property type="entry name" value="NAD(P)-bd_dom_sf"/>
</dbReference>
<dbReference type="InterPro" id="IPR055170">
    <property type="entry name" value="GFO_IDH_MocA-like_dom"/>
</dbReference>
<dbReference type="Pfam" id="PF01408">
    <property type="entry name" value="GFO_IDH_MocA"/>
    <property type="match status" value="1"/>
</dbReference>
<dbReference type="InterPro" id="IPR006311">
    <property type="entry name" value="TAT_signal"/>
</dbReference>
<dbReference type="PANTHER" id="PTHR22604">
    <property type="entry name" value="OXIDOREDUCTASES"/>
    <property type="match status" value="1"/>
</dbReference>
<evidence type="ECO:0000259" key="4">
    <source>
        <dbReference type="Pfam" id="PF01408"/>
    </source>
</evidence>
<proteinExistence type="inferred from homology"/>
<keyword evidence="7" id="KW-1185">Reference proteome</keyword>
<organism evidence="6 7">
    <name type="scientific">Granulicella pectinivorans</name>
    <dbReference type="NCBI Taxonomy" id="474950"/>
    <lineage>
        <taxon>Bacteria</taxon>
        <taxon>Pseudomonadati</taxon>
        <taxon>Acidobacteriota</taxon>
        <taxon>Terriglobia</taxon>
        <taxon>Terriglobales</taxon>
        <taxon>Acidobacteriaceae</taxon>
        <taxon>Granulicella</taxon>
    </lineage>
</organism>
<keyword evidence="2" id="KW-0560">Oxidoreductase</keyword>
<sequence length="369" mass="39991">MNLSRREFARLAGAAAVVPFAPSAAFAQGGAAKKIRYCVVGLGRISLQHFMPGTKMGSLGEITAIVSGHRDKALKVAAEYGVPESSIYSYEDYDKIRDNPNIDAVYIALPNSMHAEYSIRAANAGKHVLCEKPMANTVKESEDMIAACKVAGKKLMIAYRCQLVPTFLHARDLVQKGSLGTIQAVESANGFNIAKGEWRCNRKLAGGGPLMDVGIYSLNACRFFLGEEPVGINAYTSVIDHDGRFDEVEENVVWTMKFPSGVLASCSSTYGASMEGIIRVHGSKGTLTLTQFGYQGIHLQARINGVNRGDPPQMIDDLEEEKDPAQFARESDYFSKCILDGLPVGPSGEEGLKDMKAMMRIYESAAKNA</sequence>
<feature type="domain" description="GFO/IDH/MocA-like oxidoreductase" evidence="5">
    <location>
        <begin position="167"/>
        <end position="287"/>
    </location>
</feature>
<evidence type="ECO:0000256" key="1">
    <source>
        <dbReference type="ARBA" id="ARBA00010928"/>
    </source>
</evidence>
<feature type="chain" id="PRO_5011567589" evidence="3">
    <location>
        <begin position="28"/>
        <end position="369"/>
    </location>
</feature>
<protein>
    <submittedName>
        <fullName evidence="6">Predicted dehydrogenase</fullName>
    </submittedName>
</protein>
<keyword evidence="3" id="KW-0732">Signal</keyword>
<evidence type="ECO:0000313" key="7">
    <source>
        <dbReference type="Proteomes" id="UP000199024"/>
    </source>
</evidence>
<dbReference type="RefSeq" id="WP_089841652.1">
    <property type="nucleotide sequence ID" value="NZ_FOZL01000001.1"/>
</dbReference>
<dbReference type="Pfam" id="PF22725">
    <property type="entry name" value="GFO_IDH_MocA_C3"/>
    <property type="match status" value="1"/>
</dbReference>
<feature type="domain" description="Gfo/Idh/MocA-like oxidoreductase N-terminal" evidence="4">
    <location>
        <begin position="35"/>
        <end position="159"/>
    </location>
</feature>
<feature type="signal peptide" evidence="3">
    <location>
        <begin position="1"/>
        <end position="27"/>
    </location>
</feature>
<dbReference type="AlphaFoldDB" id="A0A1I6M3X2"/>
<dbReference type="PRINTS" id="PR01775">
    <property type="entry name" value="GLFROXRDTASE"/>
</dbReference>
<dbReference type="Proteomes" id="UP000199024">
    <property type="component" value="Unassembled WGS sequence"/>
</dbReference>
<comment type="similarity">
    <text evidence="1">Belongs to the Gfo/Idh/MocA family.</text>
</comment>
<dbReference type="Gene3D" id="3.30.360.10">
    <property type="entry name" value="Dihydrodipicolinate Reductase, domain 2"/>
    <property type="match status" value="1"/>
</dbReference>
<dbReference type="Gene3D" id="3.40.50.720">
    <property type="entry name" value="NAD(P)-binding Rossmann-like Domain"/>
    <property type="match status" value="1"/>
</dbReference>
<evidence type="ECO:0000256" key="3">
    <source>
        <dbReference type="SAM" id="SignalP"/>
    </source>
</evidence>
<accession>A0A1I6M3X2</accession>
<dbReference type="EMBL" id="FOZL01000001">
    <property type="protein sequence ID" value="SFS10386.1"/>
    <property type="molecule type" value="Genomic_DNA"/>
</dbReference>
<evidence type="ECO:0000313" key="6">
    <source>
        <dbReference type="EMBL" id="SFS10386.1"/>
    </source>
</evidence>
<name>A0A1I6M3X2_9BACT</name>
<dbReference type="SUPFAM" id="SSF55347">
    <property type="entry name" value="Glyceraldehyde-3-phosphate dehydrogenase-like, C-terminal domain"/>
    <property type="match status" value="1"/>
</dbReference>
<dbReference type="GO" id="GO:0016491">
    <property type="term" value="F:oxidoreductase activity"/>
    <property type="evidence" value="ECO:0007669"/>
    <property type="project" value="UniProtKB-KW"/>
</dbReference>
<dbReference type="PANTHER" id="PTHR22604:SF105">
    <property type="entry name" value="TRANS-1,2-DIHYDROBENZENE-1,2-DIOL DEHYDROGENASE"/>
    <property type="match status" value="1"/>
</dbReference>
<reference evidence="6 7" key="1">
    <citation type="submission" date="2016-10" db="EMBL/GenBank/DDBJ databases">
        <authorList>
            <person name="de Groot N.N."/>
        </authorList>
    </citation>
    <scope>NUCLEOTIDE SEQUENCE [LARGE SCALE GENOMIC DNA]</scope>
    <source>
        <strain evidence="6 7">DSM 21001</strain>
    </source>
</reference>
<dbReference type="GO" id="GO:0000166">
    <property type="term" value="F:nucleotide binding"/>
    <property type="evidence" value="ECO:0007669"/>
    <property type="project" value="InterPro"/>
</dbReference>
<dbReference type="PROSITE" id="PS51318">
    <property type="entry name" value="TAT"/>
    <property type="match status" value="1"/>
</dbReference>
<dbReference type="InterPro" id="IPR008354">
    <property type="entry name" value="Glc-Fru_OxRdtase_bac"/>
</dbReference>
<dbReference type="InterPro" id="IPR050984">
    <property type="entry name" value="Gfo/Idh/MocA_domain"/>
</dbReference>
<evidence type="ECO:0000256" key="2">
    <source>
        <dbReference type="ARBA" id="ARBA00023002"/>
    </source>
</evidence>
<dbReference type="InterPro" id="IPR000683">
    <property type="entry name" value="Gfo/Idh/MocA-like_OxRdtase_N"/>
</dbReference>